<evidence type="ECO:0000313" key="3">
    <source>
        <dbReference type="EMBL" id="GHO92432.1"/>
    </source>
</evidence>
<name>A0A8J3N2R7_9CHLR</name>
<comment type="similarity">
    <text evidence="1">Belongs to the NAD(P)-dependent epimerase/dehydratase family.</text>
</comment>
<dbReference type="Pfam" id="PF01370">
    <property type="entry name" value="Epimerase"/>
    <property type="match status" value="1"/>
</dbReference>
<protein>
    <submittedName>
        <fullName evidence="3">NAD-dependent dehydratase</fullName>
    </submittedName>
</protein>
<dbReference type="AlphaFoldDB" id="A0A8J3N2R7"/>
<dbReference type="InterPro" id="IPR001509">
    <property type="entry name" value="Epimerase_deHydtase"/>
</dbReference>
<evidence type="ECO:0000259" key="2">
    <source>
        <dbReference type="Pfam" id="PF01370"/>
    </source>
</evidence>
<proteinExistence type="inferred from homology"/>
<organism evidence="3 4">
    <name type="scientific">Reticulibacter mediterranei</name>
    <dbReference type="NCBI Taxonomy" id="2778369"/>
    <lineage>
        <taxon>Bacteria</taxon>
        <taxon>Bacillati</taxon>
        <taxon>Chloroflexota</taxon>
        <taxon>Ktedonobacteria</taxon>
        <taxon>Ktedonobacterales</taxon>
        <taxon>Reticulibacteraceae</taxon>
        <taxon>Reticulibacter</taxon>
    </lineage>
</organism>
<keyword evidence="4" id="KW-1185">Reference proteome</keyword>
<sequence length="316" mass="34668">MTRALVQQGHEVRILARDEKKAREQFGDAIGGTITLIRGEITEKEKVRQAVDGATVIYHLVGRLYHPSVPTELYHETHVIGTRIIVEACKDQAQLQRFVHCSTTGIFGETGTTPADEDAPLGPTNPYEATKLEGELVALKAYKDFGLPVSVIRPGLVYGPGDLHLLGFFTSIQKGLPCLIDGGKAMIHPVYIDDMTDSFILAAERPEAIGRSYNIAGDLPVTFRELSTAIAHALGRHLPPGDLPLWLANTASDVFSVVPGFGGEKAPLTRSRVKFLTNSRVYSIERARHELGYTPKVGLTEGMALTAEWYRKYGYL</sequence>
<dbReference type="SUPFAM" id="SSF51735">
    <property type="entry name" value="NAD(P)-binding Rossmann-fold domains"/>
    <property type="match status" value="1"/>
</dbReference>
<dbReference type="Gene3D" id="3.40.50.720">
    <property type="entry name" value="NAD(P)-binding Rossmann-like Domain"/>
    <property type="match status" value="1"/>
</dbReference>
<evidence type="ECO:0000256" key="1">
    <source>
        <dbReference type="ARBA" id="ARBA00007637"/>
    </source>
</evidence>
<dbReference type="PANTHER" id="PTHR43000">
    <property type="entry name" value="DTDP-D-GLUCOSE 4,6-DEHYDRATASE-RELATED"/>
    <property type="match status" value="1"/>
</dbReference>
<evidence type="ECO:0000313" key="4">
    <source>
        <dbReference type="Proteomes" id="UP000597444"/>
    </source>
</evidence>
<dbReference type="EMBL" id="BNJK01000001">
    <property type="protein sequence ID" value="GHO92432.1"/>
    <property type="molecule type" value="Genomic_DNA"/>
</dbReference>
<accession>A0A8J3N2R7</accession>
<gene>
    <name evidence="3" type="primary">wcaG</name>
    <name evidence="3" type="ORF">KSF_024800</name>
</gene>
<feature type="domain" description="NAD-dependent epimerase/dehydratase" evidence="2">
    <location>
        <begin position="2"/>
        <end position="216"/>
    </location>
</feature>
<comment type="caution">
    <text evidence="3">The sequence shown here is derived from an EMBL/GenBank/DDBJ whole genome shotgun (WGS) entry which is preliminary data.</text>
</comment>
<dbReference type="InterPro" id="IPR036291">
    <property type="entry name" value="NAD(P)-bd_dom_sf"/>
</dbReference>
<dbReference type="Proteomes" id="UP000597444">
    <property type="component" value="Unassembled WGS sequence"/>
</dbReference>
<reference evidence="3" key="1">
    <citation type="submission" date="2020-10" db="EMBL/GenBank/DDBJ databases">
        <title>Taxonomic study of unclassified bacteria belonging to the class Ktedonobacteria.</title>
        <authorList>
            <person name="Yabe S."/>
            <person name="Wang C.M."/>
            <person name="Zheng Y."/>
            <person name="Sakai Y."/>
            <person name="Cavaletti L."/>
            <person name="Monciardini P."/>
            <person name="Donadio S."/>
        </authorList>
    </citation>
    <scope>NUCLEOTIDE SEQUENCE</scope>
    <source>
        <strain evidence="3">ID150040</strain>
    </source>
</reference>